<keyword evidence="3" id="KW-0808">Transferase</keyword>
<dbReference type="OrthoDB" id="537915at2759"/>
<evidence type="ECO:0000256" key="2">
    <source>
        <dbReference type="ARBA" id="ARBA00022533"/>
    </source>
</evidence>
<dbReference type="InterPro" id="IPR022953">
    <property type="entry name" value="ATP_PFK"/>
</dbReference>
<dbReference type="GO" id="GO:0006002">
    <property type="term" value="P:fructose 6-phosphate metabolic process"/>
    <property type="evidence" value="ECO:0007669"/>
    <property type="project" value="InterPro"/>
</dbReference>
<dbReference type="InterPro" id="IPR000023">
    <property type="entry name" value="Phosphofructokinase_dom"/>
</dbReference>
<name>A0A835LVA3_9MAGN</name>
<dbReference type="Gene3D" id="3.40.50.460">
    <property type="entry name" value="Phosphofructokinase domain"/>
    <property type="match status" value="1"/>
</dbReference>
<proteinExistence type="predicted"/>
<dbReference type="GO" id="GO:0003872">
    <property type="term" value="F:6-phosphofructokinase activity"/>
    <property type="evidence" value="ECO:0007669"/>
    <property type="project" value="InterPro"/>
</dbReference>
<keyword evidence="9" id="KW-1185">Reference proteome</keyword>
<dbReference type="AlphaFoldDB" id="A0A835LVA3"/>
<evidence type="ECO:0000313" key="9">
    <source>
        <dbReference type="Proteomes" id="UP000631114"/>
    </source>
</evidence>
<dbReference type="Pfam" id="PF00365">
    <property type="entry name" value="PFK"/>
    <property type="match status" value="1"/>
</dbReference>
<dbReference type="UniPathway" id="UPA00109">
    <property type="reaction ID" value="UER00182"/>
</dbReference>
<evidence type="ECO:0000256" key="5">
    <source>
        <dbReference type="ARBA" id="ARBA00022777"/>
    </source>
</evidence>
<dbReference type="GO" id="GO:0046872">
    <property type="term" value="F:metal ion binding"/>
    <property type="evidence" value="ECO:0007669"/>
    <property type="project" value="UniProtKB-KW"/>
</dbReference>
<dbReference type="InterPro" id="IPR050929">
    <property type="entry name" value="PFKA"/>
</dbReference>
<evidence type="ECO:0000256" key="4">
    <source>
        <dbReference type="ARBA" id="ARBA00022723"/>
    </source>
</evidence>
<comment type="cofactor">
    <cofactor evidence="1">
        <name>Mg(2+)</name>
        <dbReference type="ChEBI" id="CHEBI:18420"/>
    </cofactor>
</comment>
<keyword evidence="4" id="KW-0479">Metal-binding</keyword>
<organism evidence="8 9">
    <name type="scientific">Coptis chinensis</name>
    <dbReference type="NCBI Taxonomy" id="261450"/>
    <lineage>
        <taxon>Eukaryota</taxon>
        <taxon>Viridiplantae</taxon>
        <taxon>Streptophyta</taxon>
        <taxon>Embryophyta</taxon>
        <taxon>Tracheophyta</taxon>
        <taxon>Spermatophyta</taxon>
        <taxon>Magnoliopsida</taxon>
        <taxon>Ranunculales</taxon>
        <taxon>Ranunculaceae</taxon>
        <taxon>Coptidoideae</taxon>
        <taxon>Coptis</taxon>
    </lineage>
</organism>
<evidence type="ECO:0000259" key="7">
    <source>
        <dbReference type="Pfam" id="PF00365"/>
    </source>
</evidence>
<evidence type="ECO:0000256" key="1">
    <source>
        <dbReference type="ARBA" id="ARBA00001946"/>
    </source>
</evidence>
<dbReference type="Proteomes" id="UP000631114">
    <property type="component" value="Unassembled WGS sequence"/>
</dbReference>
<evidence type="ECO:0000256" key="6">
    <source>
        <dbReference type="ARBA" id="ARBA00022842"/>
    </source>
</evidence>
<dbReference type="PRINTS" id="PR00476">
    <property type="entry name" value="PHFRCTKINASE"/>
</dbReference>
<protein>
    <recommendedName>
        <fullName evidence="7">Phosphofructokinase domain-containing protein</fullName>
    </recommendedName>
</protein>
<reference evidence="8 9" key="1">
    <citation type="submission" date="2020-10" db="EMBL/GenBank/DDBJ databases">
        <title>The Coptis chinensis genome and diversification of protoberbering-type alkaloids.</title>
        <authorList>
            <person name="Wang B."/>
            <person name="Shu S."/>
            <person name="Song C."/>
            <person name="Liu Y."/>
        </authorList>
    </citation>
    <scope>NUCLEOTIDE SEQUENCE [LARGE SCALE GENOMIC DNA]</scope>
    <source>
        <strain evidence="8">HL-2020</strain>
        <tissue evidence="8">Leaf</tissue>
    </source>
</reference>
<dbReference type="PANTHER" id="PTHR45770">
    <property type="entry name" value="ATP-DEPENDENT 6-PHOSPHOFRUCTOKINASE 1"/>
    <property type="match status" value="1"/>
</dbReference>
<comment type="caution">
    <text evidence="8">The sequence shown here is derived from an EMBL/GenBank/DDBJ whole genome shotgun (WGS) entry which is preliminary data.</text>
</comment>
<sequence length="448" mass="49621">MELISPSICLRSTSPRFSTLSGLVFPSYWKRVQKVICSEKKTVEEDFDRRFCIPHITDVFAHDAPMPSTFCLKSRRPVTDGFVDGYPSDEKWNGYVHNDDKVLLKVIRFASPDSAGAECVDDDCTWLEQWFGKRFLRPRKALLSRNVVENVHLSGGSILGVSRGGPSVSDIVDSLQKRGINMLFVLGGNGTHAGANEIHNECRIYEEDKSRCCWRAKTIDNDILLMDKTFGFDTAVEEAQRAINSAYIEAHSAYHGIGVVKLMGRDSGFIAMHASLASGQVDICLIPEVPFHLHGPHGVLKHLEYLIEKKGLAVVCVAEGAGQNLIERTNARNASGNIILGDIGVHIQQEIKKHFKEINVPGDVKYIDPTYMIRACRANASDGILCTVLGQNAVHGAFAGYSGITIGICNTHYVYLPIPEVISQPRHVDPNSRMWHRCLTSTGQPDFV</sequence>
<keyword evidence="5" id="KW-0418">Kinase</keyword>
<accession>A0A835LVA3</accession>
<gene>
    <name evidence="8" type="ORF">IFM89_012384</name>
</gene>
<evidence type="ECO:0000256" key="3">
    <source>
        <dbReference type="ARBA" id="ARBA00022679"/>
    </source>
</evidence>
<keyword evidence="6" id="KW-0460">Magnesium</keyword>
<keyword evidence="2" id="KW-0021">Allosteric enzyme</keyword>
<feature type="domain" description="Phosphofructokinase" evidence="7">
    <location>
        <begin position="143"/>
        <end position="395"/>
    </location>
</feature>
<dbReference type="InterPro" id="IPR035966">
    <property type="entry name" value="PKF_sf"/>
</dbReference>
<evidence type="ECO:0000313" key="8">
    <source>
        <dbReference type="EMBL" id="KAF9600776.1"/>
    </source>
</evidence>
<dbReference type="SUPFAM" id="SSF53784">
    <property type="entry name" value="Phosphofructokinase"/>
    <property type="match status" value="1"/>
</dbReference>
<dbReference type="EMBL" id="JADFTS010000006">
    <property type="protein sequence ID" value="KAF9600776.1"/>
    <property type="molecule type" value="Genomic_DNA"/>
</dbReference>